<dbReference type="EMBL" id="MN740560">
    <property type="protein sequence ID" value="QHU33690.1"/>
    <property type="molecule type" value="Genomic_DNA"/>
</dbReference>
<dbReference type="SUPFAM" id="SSF52980">
    <property type="entry name" value="Restriction endonuclease-like"/>
    <property type="match status" value="1"/>
</dbReference>
<proteinExistence type="predicted"/>
<organism evidence="1">
    <name type="scientific">viral metagenome</name>
    <dbReference type="NCBI Taxonomy" id="1070528"/>
    <lineage>
        <taxon>unclassified sequences</taxon>
        <taxon>metagenomes</taxon>
        <taxon>organismal metagenomes</taxon>
    </lineage>
</organism>
<sequence>MTTEVPELMYMFDEKTELARYTYPSPTDTPFRDYPTTFGEEYVLPQHRDKFLTKKNPIPYFDDNVVMYEGPHVYVCFGRVSSGSVSGVLKPYLKPFNATDAIMGMKRKHWPRYNYVHAAREVSEDNPVIESDSVIVHDTETDKTTFSGWYGDIQDVKDTEKIFTYDRIMTDEEIVQLWSDPCARNLGTEGHLMMENFFNGEVIYGSPEVHAGMHFVRDQMQKIGAKGYRCEFEIYGPEEDLAGSIDFLGYSESTNKYWIFDWKRAKKLQGIKGYNNIKFFSHVTESDVGKYSFQLGIYAYIIQKYTDMKIDGLALVSILPDTNWWTWCPYLKYEVEYLMRKRRELVAARLALAYLRPDLPRCCHSHDVAYDAVVDAEGKIWNDKVHKINGTSAATTDFKSKNKVYNELNKICPMQRSVEEENLKKVKKFLDMVPLDGVREYKSCYDF</sequence>
<name>A0A6C0LTH6_9ZZZZ</name>
<reference evidence="1" key="1">
    <citation type="journal article" date="2020" name="Nature">
        <title>Giant virus diversity and host interactions through global metagenomics.</title>
        <authorList>
            <person name="Schulz F."/>
            <person name="Roux S."/>
            <person name="Paez-Espino D."/>
            <person name="Jungbluth S."/>
            <person name="Walsh D.A."/>
            <person name="Denef V.J."/>
            <person name="McMahon K.D."/>
            <person name="Konstantinidis K.T."/>
            <person name="Eloe-Fadrosh E.A."/>
            <person name="Kyrpides N.C."/>
            <person name="Woyke T."/>
        </authorList>
    </citation>
    <scope>NUCLEOTIDE SEQUENCE</scope>
    <source>
        <strain evidence="1">GVMAG-S-1016704-121</strain>
    </source>
</reference>
<evidence type="ECO:0008006" key="2">
    <source>
        <dbReference type="Google" id="ProtNLM"/>
    </source>
</evidence>
<evidence type="ECO:0000313" key="1">
    <source>
        <dbReference type="EMBL" id="QHU33690.1"/>
    </source>
</evidence>
<accession>A0A6C0LTH6</accession>
<dbReference type="AlphaFoldDB" id="A0A6C0LTH6"/>
<protein>
    <recommendedName>
        <fullName evidence="2">PD-(D/E)XK endonuclease-like domain-containing protein</fullName>
    </recommendedName>
</protein>
<dbReference type="InterPro" id="IPR011335">
    <property type="entry name" value="Restrct_endonuc-II-like"/>
</dbReference>